<dbReference type="EMBL" id="JAFFTB010000027">
    <property type="protein sequence ID" value="MBM9939687.1"/>
    <property type="molecule type" value="Genomic_DNA"/>
</dbReference>
<feature type="compositionally biased region" description="Polar residues" evidence="1">
    <location>
        <begin position="65"/>
        <end position="75"/>
    </location>
</feature>
<evidence type="ECO:0000313" key="2">
    <source>
        <dbReference type="EMBL" id="MBM9914088.1"/>
    </source>
</evidence>
<name>A0AAW4GIH2_9GAMM</name>
<protein>
    <submittedName>
        <fullName evidence="2">Uncharacterized protein</fullName>
    </submittedName>
</protein>
<evidence type="ECO:0000256" key="1">
    <source>
        <dbReference type="SAM" id="MobiDB-lite"/>
    </source>
</evidence>
<accession>A0AAW4GIH2</accession>
<evidence type="ECO:0000313" key="3">
    <source>
        <dbReference type="EMBL" id="MBM9939687.1"/>
    </source>
</evidence>
<reference evidence="2" key="2">
    <citation type="submission" date="2021-01" db="EMBL/GenBank/DDBJ databases">
        <authorList>
            <person name="Yu Y."/>
        </authorList>
    </citation>
    <scope>NUCLEOTIDE SEQUENCE</scope>
    <source>
        <strain evidence="2">As-5</strain>
        <strain evidence="3">As-6</strain>
    </source>
</reference>
<dbReference type="AlphaFoldDB" id="A0AAW4GIH2"/>
<evidence type="ECO:0000313" key="5">
    <source>
        <dbReference type="Proteomes" id="UP000784064"/>
    </source>
</evidence>
<keyword evidence="4" id="KW-1185">Reference proteome</keyword>
<dbReference type="EMBL" id="JAFFTA010000018">
    <property type="protein sequence ID" value="MBM9914088.1"/>
    <property type="molecule type" value="Genomic_DNA"/>
</dbReference>
<dbReference type="Proteomes" id="UP000749453">
    <property type="component" value="Unassembled WGS sequence"/>
</dbReference>
<proteinExistence type="predicted"/>
<comment type="caution">
    <text evidence="2">The sequence shown here is derived from an EMBL/GenBank/DDBJ whole genome shotgun (WGS) entry which is preliminary data.</text>
</comment>
<dbReference type="RefSeq" id="WP_205404012.1">
    <property type="nucleotide sequence ID" value="NZ_JAFFTA010000018.1"/>
</dbReference>
<sequence>MSIASTTAWAEPAPAPLQIRLTVVEGCTGTEGGARCPVPQQHSDILHLPPQVRELAPPAQDEQGRATSEPPTTYY</sequence>
<evidence type="ECO:0000313" key="4">
    <source>
        <dbReference type="Proteomes" id="UP000749453"/>
    </source>
</evidence>
<organism evidence="2 5">
    <name type="scientific">Stenotrophomonas lactitubi</name>
    <dbReference type="NCBI Taxonomy" id="2045214"/>
    <lineage>
        <taxon>Bacteria</taxon>
        <taxon>Pseudomonadati</taxon>
        <taxon>Pseudomonadota</taxon>
        <taxon>Gammaproteobacteria</taxon>
        <taxon>Lysobacterales</taxon>
        <taxon>Lysobacteraceae</taxon>
        <taxon>Stenotrophomonas</taxon>
    </lineage>
</organism>
<dbReference type="Proteomes" id="UP000784064">
    <property type="component" value="Unassembled WGS sequence"/>
</dbReference>
<reference evidence="4" key="1">
    <citation type="submission" date="2021-01" db="EMBL/GenBank/DDBJ databases">
        <title>Stenotrophomonas maltophilia.</title>
        <authorList>
            <person name="Yu Y."/>
        </authorList>
    </citation>
    <scope>NUCLEOTIDE SEQUENCE [LARGE SCALE GENOMIC DNA]</scope>
    <source>
        <strain evidence="4">As-6</strain>
    </source>
</reference>
<feature type="region of interest" description="Disordered" evidence="1">
    <location>
        <begin position="51"/>
        <end position="75"/>
    </location>
</feature>
<gene>
    <name evidence="2" type="ORF">JJW18_11430</name>
    <name evidence="3" type="ORF">JJW19_16200</name>
</gene>